<evidence type="ECO:0000313" key="2">
    <source>
        <dbReference type="EMBL" id="BAV58325.1"/>
    </source>
</evidence>
<feature type="region of interest" description="Disordered" evidence="1">
    <location>
        <begin position="100"/>
        <end position="129"/>
    </location>
</feature>
<dbReference type="EMBL" id="LC088637">
    <property type="protein sequence ID" value="BAV58325.1"/>
    <property type="molecule type" value="mRNA"/>
</dbReference>
<feature type="compositionally biased region" description="Basic and acidic residues" evidence="1">
    <location>
        <begin position="100"/>
        <end position="113"/>
    </location>
</feature>
<feature type="region of interest" description="Disordered" evidence="1">
    <location>
        <begin position="57"/>
        <end position="81"/>
    </location>
</feature>
<name>A0A1C9ZWA2_9CHLO</name>
<evidence type="ECO:0000256" key="1">
    <source>
        <dbReference type="SAM" id="MobiDB-lite"/>
    </source>
</evidence>
<gene>
    <name evidence="2" type="primary">368f</name>
</gene>
<reference evidence="2" key="1">
    <citation type="submission" date="2015-10" db="EMBL/GenBank/DDBJ databases">
        <title>Evolution of the mating-type locus in an isomorphic haploid-diploid life cycle and isogamy.</title>
        <authorList>
            <person name="Yamazaki T."/>
            <person name="Suzuki R."/>
            <person name="Ichihara K."/>
            <person name="Toyoda A."/>
            <person name="Kuwano K."/>
            <person name="Kawano S."/>
        </authorList>
    </citation>
    <scope>NUCLEOTIDE SEQUENCE</scope>
    <source>
        <strain evidence="2">MGEC-1</strain>
    </source>
</reference>
<organism evidence="2">
    <name type="scientific">Ulva partita</name>
    <dbReference type="NCBI Taxonomy" id="1605170"/>
    <lineage>
        <taxon>Eukaryota</taxon>
        <taxon>Viridiplantae</taxon>
        <taxon>Chlorophyta</taxon>
        <taxon>core chlorophytes</taxon>
        <taxon>Ulvophyceae</taxon>
        <taxon>OUU clade</taxon>
        <taxon>Ulvales</taxon>
        <taxon>Ulvaceae</taxon>
        <taxon>Ulva</taxon>
    </lineage>
</organism>
<protein>
    <submittedName>
        <fullName evidence="2">Uncharacterized protein</fullName>
    </submittedName>
</protein>
<dbReference type="AlphaFoldDB" id="A0A1C9ZWA2"/>
<sequence>MPPRKPTVLEHFIAQNSGGQAQSSLRLDVIVESASGRLVCALLVMWCETVAGERNDHPNTERGCGINTHRPSKSPPGITSCSRARITSASSAWPCIKCSSKADKSAPDHDCEKSGQSQKAKLTFDTSKR</sequence>
<accession>A0A1C9ZWA2</accession>
<proteinExistence type="evidence at transcript level"/>